<keyword evidence="2" id="KW-1185">Reference proteome</keyword>
<reference evidence="3" key="1">
    <citation type="submission" date="2016-06" db="UniProtKB">
        <authorList>
            <consortium name="WormBaseParasite"/>
        </authorList>
    </citation>
    <scope>IDENTIFICATION</scope>
</reference>
<evidence type="ECO:0000313" key="1">
    <source>
        <dbReference type="EMBL" id="VDM99227.1"/>
    </source>
</evidence>
<sequence>MRRVELDLIISSWIKLFRVELVEWRPVELGLIVSSPIG</sequence>
<accession>A0A182EWG9</accession>
<dbReference type="EMBL" id="UYRW01010900">
    <property type="protein sequence ID" value="VDM99227.1"/>
    <property type="molecule type" value="Genomic_DNA"/>
</dbReference>
<organism evidence="3">
    <name type="scientific">Onchocerca ochengi</name>
    <name type="common">Filarial nematode worm</name>
    <dbReference type="NCBI Taxonomy" id="42157"/>
    <lineage>
        <taxon>Eukaryota</taxon>
        <taxon>Metazoa</taxon>
        <taxon>Ecdysozoa</taxon>
        <taxon>Nematoda</taxon>
        <taxon>Chromadorea</taxon>
        <taxon>Rhabditida</taxon>
        <taxon>Spirurina</taxon>
        <taxon>Spiruromorpha</taxon>
        <taxon>Filarioidea</taxon>
        <taxon>Onchocercidae</taxon>
        <taxon>Onchocerca</taxon>
    </lineage>
</organism>
<dbReference type="AlphaFoldDB" id="A0A182EWG9"/>
<gene>
    <name evidence="1" type="ORF">NOO_LOCUS12515</name>
</gene>
<evidence type="ECO:0000313" key="3">
    <source>
        <dbReference type="WBParaSite" id="nOo.2.0.1.t12515-RA"/>
    </source>
</evidence>
<evidence type="ECO:0000313" key="2">
    <source>
        <dbReference type="Proteomes" id="UP000271087"/>
    </source>
</evidence>
<dbReference type="Proteomes" id="UP000271087">
    <property type="component" value="Unassembled WGS sequence"/>
</dbReference>
<proteinExistence type="predicted"/>
<name>A0A182EWG9_ONCOC</name>
<reference evidence="1 2" key="2">
    <citation type="submission" date="2018-08" db="EMBL/GenBank/DDBJ databases">
        <authorList>
            <person name="Laetsch R D."/>
            <person name="Stevens L."/>
            <person name="Kumar S."/>
            <person name="Blaxter L. M."/>
        </authorList>
    </citation>
    <scope>NUCLEOTIDE SEQUENCE [LARGE SCALE GENOMIC DNA]</scope>
</reference>
<protein>
    <submittedName>
        <fullName evidence="1 3">Uncharacterized protein</fullName>
    </submittedName>
</protein>
<dbReference type="WBParaSite" id="nOo.2.0.1.t12515-RA">
    <property type="protein sequence ID" value="nOo.2.0.1.t12515-RA"/>
    <property type="gene ID" value="nOo.2.0.1.g12515"/>
</dbReference>